<evidence type="ECO:0000313" key="2">
    <source>
        <dbReference type="EMBL" id="MBU5437707.1"/>
    </source>
</evidence>
<feature type="transmembrane region" description="Helical" evidence="1">
    <location>
        <begin position="15"/>
        <end position="39"/>
    </location>
</feature>
<keyword evidence="1" id="KW-1133">Transmembrane helix</keyword>
<keyword evidence="1" id="KW-0472">Membrane</keyword>
<organism evidence="2 3">
    <name type="scientific">Tissierella simiarum</name>
    <dbReference type="NCBI Taxonomy" id="2841534"/>
    <lineage>
        <taxon>Bacteria</taxon>
        <taxon>Bacillati</taxon>
        <taxon>Bacillota</taxon>
        <taxon>Tissierellia</taxon>
        <taxon>Tissierellales</taxon>
        <taxon>Tissierellaceae</taxon>
        <taxon>Tissierella</taxon>
    </lineage>
</organism>
<name>A0ABS6E468_9FIRM</name>
<gene>
    <name evidence="2" type="ORF">KQI42_06795</name>
</gene>
<dbReference type="EMBL" id="JAHLPM010000004">
    <property type="protein sequence ID" value="MBU5437707.1"/>
    <property type="molecule type" value="Genomic_DNA"/>
</dbReference>
<evidence type="ECO:0000256" key="1">
    <source>
        <dbReference type="SAM" id="Phobius"/>
    </source>
</evidence>
<keyword evidence="1" id="KW-0812">Transmembrane</keyword>
<comment type="caution">
    <text evidence="2">The sequence shown here is derived from an EMBL/GenBank/DDBJ whole genome shotgun (WGS) entry which is preliminary data.</text>
</comment>
<dbReference type="Proteomes" id="UP000749471">
    <property type="component" value="Unassembled WGS sequence"/>
</dbReference>
<evidence type="ECO:0000313" key="3">
    <source>
        <dbReference type="Proteomes" id="UP000749471"/>
    </source>
</evidence>
<accession>A0ABS6E468</accession>
<keyword evidence="3" id="KW-1185">Reference proteome</keyword>
<reference evidence="2 3" key="1">
    <citation type="submission" date="2021-06" db="EMBL/GenBank/DDBJ databases">
        <authorList>
            <person name="Sun Q."/>
            <person name="Li D."/>
        </authorList>
    </citation>
    <scope>NUCLEOTIDE SEQUENCE [LARGE SCALE GENOMIC DNA]</scope>
    <source>
        <strain evidence="2 3">MSJ-40</strain>
    </source>
</reference>
<proteinExistence type="predicted"/>
<sequence length="418" mass="48149">MDSESLKETSKRKKVYKIIMIVIVSVIIVPLTIISVVYFNNKTFKNKVNNALGKTPGALGDYFRNYPTETERIDKKTYLANYYLNLDTNIAADKIYIIKKNDEELYVDIIKIMNSITSSKTEDIVGKVRNIELRKDLLFSIYDEVQKEKENEILAEASRLDKQDLLITIKEVEKRYEGEMDYINNLSKILYFMREDKTAEILYYIDPRIKDQVLGSFDPKKSSNVEAAILKKTIEENKLEDLAKLYEAKPVDIAIKEIGNTEGYSINQLAKVYKNLSILKSAEILSKINDENFTEELFSAIRREEELNKDEISIAPEISRSIEFVSEYQQKITDLVAVYEKMGPDKVAKIVEKMMVNDKTVTSLEIDANPIYEISDRLIIVDVLTRMKNQTLSKVLNYMEADKASQITQLLAKPNTNN</sequence>
<protein>
    <submittedName>
        <fullName evidence="2">Uncharacterized protein</fullName>
    </submittedName>
</protein>
<dbReference type="RefSeq" id="WP_216518067.1">
    <property type="nucleotide sequence ID" value="NZ_JAHLPM010000004.1"/>
</dbReference>